<evidence type="ECO:0000313" key="2">
    <source>
        <dbReference type="Proteomes" id="UP000247702"/>
    </source>
</evidence>
<comment type="caution">
    <text evidence="1">The sequence shown here is derived from an EMBL/GenBank/DDBJ whole genome shotgun (WGS) entry which is preliminary data.</text>
</comment>
<protein>
    <submittedName>
        <fullName evidence="1">Uncharacterized protein</fullName>
    </submittedName>
</protein>
<sequence length="66" mass="7888">MPNINNSKFRKPKRSIDSASKKDIWNEIGPLTIQFRKMGSVQQTILAHNYQNQYRHRFICVDRVIR</sequence>
<gene>
    <name evidence="1" type="ORF">RclHR1_01640002</name>
</gene>
<organism evidence="1 2">
    <name type="scientific">Rhizophagus clarus</name>
    <dbReference type="NCBI Taxonomy" id="94130"/>
    <lineage>
        <taxon>Eukaryota</taxon>
        <taxon>Fungi</taxon>
        <taxon>Fungi incertae sedis</taxon>
        <taxon>Mucoromycota</taxon>
        <taxon>Glomeromycotina</taxon>
        <taxon>Glomeromycetes</taxon>
        <taxon>Glomerales</taxon>
        <taxon>Glomeraceae</taxon>
        <taxon>Rhizophagus</taxon>
    </lineage>
</organism>
<reference evidence="1 2" key="1">
    <citation type="submission" date="2017-11" db="EMBL/GenBank/DDBJ databases">
        <title>The genome of Rhizophagus clarus HR1 reveals common genetic basis of auxotrophy among arbuscular mycorrhizal fungi.</title>
        <authorList>
            <person name="Kobayashi Y."/>
        </authorList>
    </citation>
    <scope>NUCLEOTIDE SEQUENCE [LARGE SCALE GENOMIC DNA]</scope>
    <source>
        <strain evidence="1 2">HR1</strain>
    </source>
</reference>
<evidence type="ECO:0000313" key="1">
    <source>
        <dbReference type="EMBL" id="GBB89640.1"/>
    </source>
</evidence>
<keyword evidence="2" id="KW-1185">Reference proteome</keyword>
<accession>A0A2Z6QHJ6</accession>
<proteinExistence type="predicted"/>
<dbReference type="AlphaFoldDB" id="A0A2Z6QHJ6"/>
<dbReference type="Proteomes" id="UP000247702">
    <property type="component" value="Unassembled WGS sequence"/>
</dbReference>
<name>A0A2Z6QHJ6_9GLOM</name>
<dbReference type="EMBL" id="BEXD01000713">
    <property type="protein sequence ID" value="GBB89640.1"/>
    <property type="molecule type" value="Genomic_DNA"/>
</dbReference>